<sequence length="105" mass="12250">MRYSRECLMTPLSQRFISEIVMMGSKEGWLLQDLSFCLSSVWTVVSVFGMWTIFEERGLRNLGAWWSSLRNRMQPRSEFGTMKYEGLQLSCDRQTCISKTSSTEN</sequence>
<gene>
    <name evidence="1" type="ORF">NTEN_LOCUS2317</name>
</gene>
<organism evidence="1 2">
    <name type="scientific">Nesidiocoris tenuis</name>
    <dbReference type="NCBI Taxonomy" id="355587"/>
    <lineage>
        <taxon>Eukaryota</taxon>
        <taxon>Metazoa</taxon>
        <taxon>Ecdysozoa</taxon>
        <taxon>Arthropoda</taxon>
        <taxon>Hexapoda</taxon>
        <taxon>Insecta</taxon>
        <taxon>Pterygota</taxon>
        <taxon>Neoptera</taxon>
        <taxon>Paraneoptera</taxon>
        <taxon>Hemiptera</taxon>
        <taxon>Heteroptera</taxon>
        <taxon>Panheteroptera</taxon>
        <taxon>Cimicomorpha</taxon>
        <taxon>Miridae</taxon>
        <taxon>Dicyphina</taxon>
        <taxon>Nesidiocoris</taxon>
    </lineage>
</organism>
<dbReference type="AlphaFoldDB" id="A0A6H5G1H1"/>
<evidence type="ECO:0000313" key="1">
    <source>
        <dbReference type="EMBL" id="CAA9995526.1"/>
    </source>
</evidence>
<dbReference type="Proteomes" id="UP000479000">
    <property type="component" value="Unassembled WGS sequence"/>
</dbReference>
<dbReference type="EMBL" id="CADCXU010003520">
    <property type="protein sequence ID" value="CAA9995526.1"/>
    <property type="molecule type" value="Genomic_DNA"/>
</dbReference>
<proteinExistence type="predicted"/>
<accession>A0A6H5G1H1</accession>
<evidence type="ECO:0000313" key="2">
    <source>
        <dbReference type="Proteomes" id="UP000479000"/>
    </source>
</evidence>
<protein>
    <submittedName>
        <fullName evidence="1">Uncharacterized protein</fullName>
    </submittedName>
</protein>
<name>A0A6H5G1H1_9HEMI</name>
<keyword evidence="2" id="KW-1185">Reference proteome</keyword>
<reference evidence="1 2" key="1">
    <citation type="submission" date="2020-02" db="EMBL/GenBank/DDBJ databases">
        <authorList>
            <person name="Ferguson B K."/>
        </authorList>
    </citation>
    <scope>NUCLEOTIDE SEQUENCE [LARGE SCALE GENOMIC DNA]</scope>
</reference>